<dbReference type="InterPro" id="IPR039901">
    <property type="entry name" value="Kdotransferase"/>
</dbReference>
<feature type="active site" description="Proton acceptor" evidence="7">
    <location>
        <position position="60"/>
    </location>
</feature>
<comment type="similarity">
    <text evidence="8">Belongs to the glycosyltransferase group 1 family.</text>
</comment>
<accession>A0A255ZSF1</accession>
<dbReference type="AlphaFoldDB" id="A0A255ZSF1"/>
<dbReference type="Pfam" id="PF04413">
    <property type="entry name" value="Glycos_transf_N"/>
    <property type="match status" value="1"/>
</dbReference>
<dbReference type="UniPathway" id="UPA00958"/>
<reference evidence="10 11" key="1">
    <citation type="submission" date="2017-07" db="EMBL/GenBank/DDBJ databases">
        <title>Flavobacterium cyanobacteriorum sp. nov., isolated from cyanobacterial aggregates in a eutrophic lake.</title>
        <authorList>
            <person name="Cai H."/>
        </authorList>
    </citation>
    <scope>NUCLEOTIDE SEQUENCE [LARGE SCALE GENOMIC DNA]</scope>
    <source>
        <strain evidence="10 11">TH167</strain>
    </source>
</reference>
<evidence type="ECO:0000313" key="11">
    <source>
        <dbReference type="Proteomes" id="UP000216035"/>
    </source>
</evidence>
<dbReference type="EMBL" id="NOXX01000193">
    <property type="protein sequence ID" value="OYQ44322.1"/>
    <property type="molecule type" value="Genomic_DNA"/>
</dbReference>
<proteinExistence type="inferred from homology"/>
<keyword evidence="4 8" id="KW-0808">Transferase</keyword>
<evidence type="ECO:0000256" key="6">
    <source>
        <dbReference type="ARBA" id="ARBA00049183"/>
    </source>
</evidence>
<dbReference type="Proteomes" id="UP000216035">
    <property type="component" value="Unassembled WGS sequence"/>
</dbReference>
<dbReference type="GO" id="GO:0009245">
    <property type="term" value="P:lipid A biosynthetic process"/>
    <property type="evidence" value="ECO:0007669"/>
    <property type="project" value="TreeGrafter"/>
</dbReference>
<comment type="subcellular location">
    <subcellularLocation>
        <location evidence="8">Cell membrane</location>
    </subcellularLocation>
</comment>
<evidence type="ECO:0000313" key="10">
    <source>
        <dbReference type="EMBL" id="OYQ44322.1"/>
    </source>
</evidence>
<evidence type="ECO:0000256" key="2">
    <source>
        <dbReference type="ARBA" id="ARBA00012621"/>
    </source>
</evidence>
<comment type="catalytic activity">
    <reaction evidence="6 8">
        <text>lipid IVA (E. coli) + CMP-3-deoxy-beta-D-manno-octulosonate = alpha-Kdo-(2-&gt;6)-lipid IVA (E. coli) + CMP + H(+)</text>
        <dbReference type="Rhea" id="RHEA:28066"/>
        <dbReference type="ChEBI" id="CHEBI:15378"/>
        <dbReference type="ChEBI" id="CHEBI:58603"/>
        <dbReference type="ChEBI" id="CHEBI:60364"/>
        <dbReference type="ChEBI" id="CHEBI:60377"/>
        <dbReference type="ChEBI" id="CHEBI:85987"/>
        <dbReference type="EC" id="2.4.99.12"/>
    </reaction>
</comment>
<keyword evidence="8" id="KW-0448">Lipopolysaccharide biosynthesis</keyword>
<comment type="caution">
    <text evidence="10">The sequence shown here is derived from an EMBL/GenBank/DDBJ whole genome shotgun (WGS) entry which is preliminary data.</text>
</comment>
<dbReference type="EC" id="2.4.99.12" evidence="2 8"/>
<keyword evidence="8" id="KW-0472">Membrane</keyword>
<evidence type="ECO:0000256" key="8">
    <source>
        <dbReference type="RuleBase" id="RU365103"/>
    </source>
</evidence>
<feature type="domain" description="3-deoxy-D-manno-octulosonic-acid transferase N-terminal" evidence="9">
    <location>
        <begin position="45"/>
        <end position="206"/>
    </location>
</feature>
<evidence type="ECO:0000256" key="5">
    <source>
        <dbReference type="ARBA" id="ARBA00031445"/>
    </source>
</evidence>
<dbReference type="OrthoDB" id="9789797at2"/>
<gene>
    <name evidence="10" type="ORF">CHX27_07840</name>
</gene>
<evidence type="ECO:0000259" key="9">
    <source>
        <dbReference type="Pfam" id="PF04413"/>
    </source>
</evidence>
<comment type="function">
    <text evidence="8">Involved in lipopolysaccharide (LPS) biosynthesis. Catalyzes the transfer of 3-deoxy-D-manno-octulosonate (Kdo) residue(s) from CMP-Kdo to lipid IV(A), the tetraacyldisaccharide-1,4'-bisphosphate precursor of lipid A.</text>
</comment>
<dbReference type="GO" id="GO:0043842">
    <property type="term" value="F:Kdo transferase activity"/>
    <property type="evidence" value="ECO:0007669"/>
    <property type="project" value="UniProtKB-EC"/>
</dbReference>
<evidence type="ECO:0000256" key="1">
    <source>
        <dbReference type="ARBA" id="ARBA00004713"/>
    </source>
</evidence>
<protein>
    <recommendedName>
        <fullName evidence="3 8">3-deoxy-D-manno-octulosonic acid transferase</fullName>
        <shortName evidence="8">Kdo transferase</shortName>
        <ecNumber evidence="2 8">2.4.99.12</ecNumber>
    </recommendedName>
    <alternativeName>
        <fullName evidence="5 8">Lipid IV(A) 3-deoxy-D-manno-octulosonic acid transferase</fullName>
    </alternativeName>
</protein>
<dbReference type="GO" id="GO:0005886">
    <property type="term" value="C:plasma membrane"/>
    <property type="evidence" value="ECO:0007669"/>
    <property type="project" value="UniProtKB-SubCell"/>
</dbReference>
<organism evidence="10 11">
    <name type="scientific">Flavobacterium aurantiibacter</name>
    <dbReference type="NCBI Taxonomy" id="2023067"/>
    <lineage>
        <taxon>Bacteria</taxon>
        <taxon>Pseudomonadati</taxon>
        <taxon>Bacteroidota</taxon>
        <taxon>Flavobacteriia</taxon>
        <taxon>Flavobacteriales</taxon>
        <taxon>Flavobacteriaceae</taxon>
        <taxon>Flavobacterium</taxon>
    </lineage>
</organism>
<dbReference type="SUPFAM" id="SSF53756">
    <property type="entry name" value="UDP-Glycosyltransferase/glycogen phosphorylase"/>
    <property type="match status" value="1"/>
</dbReference>
<sequence>MYTLYSLLVRLVELVLPLVARNSVKLQQFVSGRATVFAQLSDFMRSEPQTIWFHTASLGEYEQGLPIMEEVKKQYPKHKIVLTFFSPSGYEIRKNNKIADLTLYLPLDTAANARKFLNLLNPELVFFVKYEYWPNYLQEMKRNNTKLFLVSGVFRSNQIFFKWYGGFYRKALTAFSHFFVQNATGAELLRGIGFQNITVSGDTRFDRVVAIAANVKTPEWLTNFKGSDNLIVIGSSWPKDEQLWANYINGSAAGTKFLFAPHNIKSEQITELQRQLRVPFSTFSTMKLEELPAARVLIVDAIGFLTSLYAAADIAYVGGGFGNPGIHNVLEPAIFGTPVVIGPNYNHFAEATALVKNGGVLSVDSEAAFREKIDLLLNEPDVAAEVGHIAQTFVQMNTGATASVMKYLGNL</sequence>
<evidence type="ECO:0000256" key="3">
    <source>
        <dbReference type="ARBA" id="ARBA00019077"/>
    </source>
</evidence>
<keyword evidence="8" id="KW-1003">Cell membrane</keyword>
<dbReference type="Gene3D" id="3.40.50.11720">
    <property type="entry name" value="3-Deoxy-D-manno-octulosonic-acid transferase, N-terminal domain"/>
    <property type="match status" value="1"/>
</dbReference>
<keyword evidence="11" id="KW-1185">Reference proteome</keyword>
<dbReference type="PANTHER" id="PTHR42755">
    <property type="entry name" value="3-DEOXY-MANNO-OCTULOSONATE CYTIDYLYLTRANSFERASE"/>
    <property type="match status" value="1"/>
</dbReference>
<dbReference type="RefSeq" id="WP_094486220.1">
    <property type="nucleotide sequence ID" value="NZ_NOXX01000193.1"/>
</dbReference>
<evidence type="ECO:0000256" key="7">
    <source>
        <dbReference type="PIRSR" id="PIRSR639901-1"/>
    </source>
</evidence>
<dbReference type="GO" id="GO:0009244">
    <property type="term" value="P:lipopolysaccharide core region biosynthetic process"/>
    <property type="evidence" value="ECO:0007669"/>
    <property type="project" value="UniProtKB-UniRule"/>
</dbReference>
<dbReference type="InterPro" id="IPR007507">
    <property type="entry name" value="Glycos_transf_N"/>
</dbReference>
<evidence type="ECO:0000256" key="4">
    <source>
        <dbReference type="ARBA" id="ARBA00022679"/>
    </source>
</evidence>
<dbReference type="PANTHER" id="PTHR42755:SF1">
    <property type="entry name" value="3-DEOXY-D-MANNO-OCTULOSONIC ACID TRANSFERASE, MITOCHONDRIAL-RELATED"/>
    <property type="match status" value="1"/>
</dbReference>
<comment type="pathway">
    <text evidence="1 8">Bacterial outer membrane biogenesis; LPS core biosynthesis.</text>
</comment>
<dbReference type="InterPro" id="IPR038107">
    <property type="entry name" value="Glycos_transf_N_sf"/>
</dbReference>
<dbReference type="Gene3D" id="3.40.50.2000">
    <property type="entry name" value="Glycogen Phosphorylase B"/>
    <property type="match status" value="1"/>
</dbReference>
<name>A0A255ZSF1_9FLAO</name>